<dbReference type="InterPro" id="IPR013785">
    <property type="entry name" value="Aldolase_TIM"/>
</dbReference>
<dbReference type="PANTHER" id="PTHR11627">
    <property type="entry name" value="FRUCTOSE-BISPHOSPHATE ALDOLASE"/>
    <property type="match status" value="1"/>
</dbReference>
<comment type="pathway">
    <text evidence="1">Carbohydrate degradation; glycolysis; D-glyceraldehyde 3-phosphate and glycerone phosphate from D-glucose: step 4/4.</text>
</comment>
<protein>
    <recommendedName>
        <fullName evidence="3">fructose-bisphosphate aldolase</fullName>
        <ecNumber evidence="3">4.1.2.13</ecNumber>
    </recommendedName>
    <alternativeName>
        <fullName evidence="6">Fructose-bisphosphate aldolase class I</fullName>
    </alternativeName>
</protein>
<proteinExistence type="inferred from homology"/>
<reference evidence="7 8" key="1">
    <citation type="submission" date="2018-03" db="EMBL/GenBank/DDBJ databases">
        <title>Rhodobacter blasticus.</title>
        <authorList>
            <person name="Meyer T.E."/>
            <person name="Miller S."/>
            <person name="Lodha T."/>
            <person name="Gandham S."/>
            <person name="Chintalapati S."/>
            <person name="Chintalapati V.R."/>
        </authorList>
    </citation>
    <scope>NUCLEOTIDE SEQUENCE [LARGE SCALE GENOMIC DNA]</scope>
    <source>
        <strain evidence="7 8">DSM 2131</strain>
    </source>
</reference>
<evidence type="ECO:0000256" key="5">
    <source>
        <dbReference type="ARBA" id="ARBA00023239"/>
    </source>
</evidence>
<organism evidence="7 8">
    <name type="scientific">Fuscovulum blasticum DSM 2131</name>
    <dbReference type="NCBI Taxonomy" id="1188250"/>
    <lineage>
        <taxon>Bacteria</taxon>
        <taxon>Pseudomonadati</taxon>
        <taxon>Pseudomonadota</taxon>
        <taxon>Alphaproteobacteria</taxon>
        <taxon>Rhodobacterales</taxon>
        <taxon>Paracoccaceae</taxon>
        <taxon>Pseudogemmobacter</taxon>
    </lineage>
</organism>
<dbReference type="GO" id="GO:0006096">
    <property type="term" value="P:glycolytic process"/>
    <property type="evidence" value="ECO:0007669"/>
    <property type="project" value="UniProtKB-UniPathway"/>
</dbReference>
<evidence type="ECO:0000256" key="6">
    <source>
        <dbReference type="ARBA" id="ARBA00029799"/>
    </source>
</evidence>
<sequence>MSKAEMTAQIRDGQGFIAALDQSGGSTPKALKLYGVDESAWTDEAGMFDLIHAMRARIIKSPAFDGSKVVGAILFEQTMDRTIDGIPTATYLWDKRRVVPFLKIDKGLEAEVDGCQLMKPMPALDALLAKAVKAGIFGTKERSVISAANAKGIQAVVDQQFAVGAQVSAAGLMPILEPEVTISIADKAEAEDLLQKALLKGLDALPAGQQVMLKLSLPTVDNFYAPLVDHPAVLKVVALSGGHSRDAANKILARNRGIIASFSRALSEGLSAKQSDAEFDTVLKSAVDSIHAASIAG</sequence>
<dbReference type="InterPro" id="IPR000741">
    <property type="entry name" value="FBA_I"/>
</dbReference>
<evidence type="ECO:0000256" key="2">
    <source>
        <dbReference type="ARBA" id="ARBA00010387"/>
    </source>
</evidence>
<evidence type="ECO:0000313" key="8">
    <source>
        <dbReference type="Proteomes" id="UP000241362"/>
    </source>
</evidence>
<dbReference type="EMBL" id="PZKE01000006">
    <property type="protein sequence ID" value="PTE14848.1"/>
    <property type="molecule type" value="Genomic_DNA"/>
</dbReference>
<dbReference type="Proteomes" id="UP000241362">
    <property type="component" value="Unassembled WGS sequence"/>
</dbReference>
<dbReference type="RefSeq" id="WP_107673101.1">
    <property type="nucleotide sequence ID" value="NZ_PZKE01000006.1"/>
</dbReference>
<comment type="similarity">
    <text evidence="2">Belongs to the class I fructose-bisphosphate aldolase family.</text>
</comment>
<evidence type="ECO:0000256" key="4">
    <source>
        <dbReference type="ARBA" id="ARBA00023152"/>
    </source>
</evidence>
<name>A0A2T4JAJ1_FUSBL</name>
<gene>
    <name evidence="7" type="ORF">C5F44_08625</name>
</gene>
<dbReference type="EC" id="4.1.2.13" evidence="3"/>
<keyword evidence="4" id="KW-0324">Glycolysis</keyword>
<evidence type="ECO:0000256" key="1">
    <source>
        <dbReference type="ARBA" id="ARBA00004714"/>
    </source>
</evidence>
<dbReference type="AlphaFoldDB" id="A0A2T4JAJ1"/>
<evidence type="ECO:0000313" key="7">
    <source>
        <dbReference type="EMBL" id="PTE14848.1"/>
    </source>
</evidence>
<dbReference type="UniPathway" id="UPA00109">
    <property type="reaction ID" value="UER00183"/>
</dbReference>
<comment type="caution">
    <text evidence="7">The sequence shown here is derived from an EMBL/GenBank/DDBJ whole genome shotgun (WGS) entry which is preliminary data.</text>
</comment>
<dbReference type="GO" id="GO:0004332">
    <property type="term" value="F:fructose-bisphosphate aldolase activity"/>
    <property type="evidence" value="ECO:0007669"/>
    <property type="project" value="UniProtKB-EC"/>
</dbReference>
<dbReference type="SUPFAM" id="SSF51569">
    <property type="entry name" value="Aldolase"/>
    <property type="match status" value="1"/>
</dbReference>
<dbReference type="NCBIfam" id="NF003784">
    <property type="entry name" value="PRK05377.1"/>
    <property type="match status" value="1"/>
</dbReference>
<dbReference type="Gene3D" id="3.20.20.70">
    <property type="entry name" value="Aldolase class I"/>
    <property type="match status" value="1"/>
</dbReference>
<keyword evidence="8" id="KW-1185">Reference proteome</keyword>
<keyword evidence="5" id="KW-0456">Lyase</keyword>
<evidence type="ECO:0000256" key="3">
    <source>
        <dbReference type="ARBA" id="ARBA00013068"/>
    </source>
</evidence>
<dbReference type="Pfam" id="PF00274">
    <property type="entry name" value="Glycolytic"/>
    <property type="match status" value="1"/>
</dbReference>
<accession>A0A2T4JAJ1</accession>